<feature type="transmembrane region" description="Helical" evidence="6">
    <location>
        <begin position="107"/>
        <end position="126"/>
    </location>
</feature>
<accession>A0A376FFI5</accession>
<dbReference type="AlphaFoldDB" id="A0A376FFI5"/>
<dbReference type="PANTHER" id="PTHR30238:SF0">
    <property type="entry name" value="THYLAKOID MEMBRANE PROTEIN TERC, CHLOROPLASTIC"/>
    <property type="match status" value="1"/>
</dbReference>
<keyword evidence="4 6" id="KW-1133">Transmembrane helix</keyword>
<dbReference type="EMBL" id="UFYI01000007">
    <property type="protein sequence ID" value="STD23769.1"/>
    <property type="molecule type" value="Genomic_DNA"/>
</dbReference>
<proteinExistence type="inferred from homology"/>
<organism evidence="7 8">
    <name type="scientific">Enterobacter asburiae</name>
    <dbReference type="NCBI Taxonomy" id="61645"/>
    <lineage>
        <taxon>Bacteria</taxon>
        <taxon>Pseudomonadati</taxon>
        <taxon>Pseudomonadota</taxon>
        <taxon>Gammaproteobacteria</taxon>
        <taxon>Enterobacterales</taxon>
        <taxon>Enterobacteriaceae</taxon>
        <taxon>Enterobacter</taxon>
        <taxon>Enterobacter cloacae complex</taxon>
    </lineage>
</organism>
<evidence type="ECO:0000256" key="1">
    <source>
        <dbReference type="ARBA" id="ARBA00004141"/>
    </source>
</evidence>
<gene>
    <name evidence="7" type="primary">terC_2</name>
    <name evidence="7" type="ORF">NCTC12123_04010</name>
</gene>
<keyword evidence="3 6" id="KW-0812">Transmembrane</keyword>
<feature type="transmembrane region" description="Helical" evidence="6">
    <location>
        <begin position="12"/>
        <end position="30"/>
    </location>
</feature>
<feature type="transmembrane region" description="Helical" evidence="6">
    <location>
        <begin position="42"/>
        <end position="62"/>
    </location>
</feature>
<name>A0A376FFI5_ENTAS</name>
<dbReference type="Proteomes" id="UP000255163">
    <property type="component" value="Unassembled WGS sequence"/>
</dbReference>
<evidence type="ECO:0000313" key="7">
    <source>
        <dbReference type="EMBL" id="STD23769.1"/>
    </source>
</evidence>
<dbReference type="InterPro" id="IPR005496">
    <property type="entry name" value="Integral_membrane_TerC"/>
</dbReference>
<keyword evidence="5 6" id="KW-0472">Membrane</keyword>
<sequence length="199" mass="22478">MSAAHLGFPTETVVVFVVMAVGAMFIDLFMHRHDKPVSLKSAAMWSIFWVMMAMAFAGFLYVHHGAEMASLFLTGYALEEVLSVDNLFVMMAIFAWFGVPDKYRHRVLYWGVLGAIVFRGIFVAIGTSLLSLGPYVEVIFALVVGWTAVMMLRRNEESDEVEDYSGHLAYRLVKRFYPVWPKNQQQRLYSDAERGGCGA</sequence>
<evidence type="ECO:0000256" key="4">
    <source>
        <dbReference type="ARBA" id="ARBA00022989"/>
    </source>
</evidence>
<dbReference type="PANTHER" id="PTHR30238">
    <property type="entry name" value="MEMBRANE BOUND PREDICTED REDOX MODULATOR"/>
    <property type="match status" value="1"/>
</dbReference>
<evidence type="ECO:0000256" key="6">
    <source>
        <dbReference type="SAM" id="Phobius"/>
    </source>
</evidence>
<dbReference type="GO" id="GO:0016020">
    <property type="term" value="C:membrane"/>
    <property type="evidence" value="ECO:0007669"/>
    <property type="project" value="UniProtKB-SubCell"/>
</dbReference>
<evidence type="ECO:0000256" key="5">
    <source>
        <dbReference type="ARBA" id="ARBA00023136"/>
    </source>
</evidence>
<reference evidence="7 8" key="1">
    <citation type="submission" date="2018-06" db="EMBL/GenBank/DDBJ databases">
        <authorList>
            <consortium name="Pathogen Informatics"/>
            <person name="Doyle S."/>
        </authorList>
    </citation>
    <scope>NUCLEOTIDE SEQUENCE [LARGE SCALE GENOMIC DNA]</scope>
    <source>
        <strain evidence="7 8">NCTC12123</strain>
    </source>
</reference>
<protein>
    <submittedName>
        <fullName evidence="7">Tellurium resistance protein terC</fullName>
    </submittedName>
</protein>
<dbReference type="Pfam" id="PF03741">
    <property type="entry name" value="TerC"/>
    <property type="match status" value="1"/>
</dbReference>
<evidence type="ECO:0000313" key="8">
    <source>
        <dbReference type="Proteomes" id="UP000255163"/>
    </source>
</evidence>
<evidence type="ECO:0000256" key="2">
    <source>
        <dbReference type="ARBA" id="ARBA00007511"/>
    </source>
</evidence>
<dbReference type="STRING" id="640513.Entas_4182"/>
<feature type="transmembrane region" description="Helical" evidence="6">
    <location>
        <begin position="82"/>
        <end position="100"/>
    </location>
</feature>
<comment type="similarity">
    <text evidence="2">Belongs to the TerC family.</text>
</comment>
<evidence type="ECO:0000256" key="3">
    <source>
        <dbReference type="ARBA" id="ARBA00022692"/>
    </source>
</evidence>
<comment type="subcellular location">
    <subcellularLocation>
        <location evidence="1">Membrane</location>
        <topology evidence="1">Multi-pass membrane protein</topology>
    </subcellularLocation>
</comment>
<feature type="transmembrane region" description="Helical" evidence="6">
    <location>
        <begin position="132"/>
        <end position="152"/>
    </location>
</feature>